<keyword evidence="2" id="KW-1185">Reference proteome</keyword>
<accession>A0A2G5UJ73</accession>
<dbReference type="AlphaFoldDB" id="A0A2G5UJ73"/>
<gene>
    <name evidence="1" type="primary">Cnig_chr_III.g11237</name>
    <name evidence="1" type="ORF">B9Z55_011237</name>
</gene>
<sequence>MPRILRRFPRCCIPPTIWESNREDGLQDSLINPNWYIIRFLFTFAGYDFECGKATVKEEAPFVKEYVPDIFLDSSTDSSGSSVEEFDSSIDEYVDMRYLLSECLRIRSPVSAELFQSKVLVLKSLDLHALPHIPSPKTLR</sequence>
<dbReference type="EMBL" id="PDUG01000003">
    <property type="protein sequence ID" value="PIC39602.1"/>
    <property type="molecule type" value="Genomic_DNA"/>
</dbReference>
<evidence type="ECO:0000313" key="2">
    <source>
        <dbReference type="Proteomes" id="UP000230233"/>
    </source>
</evidence>
<proteinExistence type="predicted"/>
<reference evidence="2" key="1">
    <citation type="submission" date="2017-10" db="EMBL/GenBank/DDBJ databases">
        <title>Rapid genome shrinkage in a self-fertile nematode reveals novel sperm competition proteins.</title>
        <authorList>
            <person name="Yin D."/>
            <person name="Schwarz E.M."/>
            <person name="Thomas C.G."/>
            <person name="Felde R.L."/>
            <person name="Korf I.F."/>
            <person name="Cutter A.D."/>
            <person name="Schartner C.M."/>
            <person name="Ralston E.J."/>
            <person name="Meyer B.J."/>
            <person name="Haag E.S."/>
        </authorList>
    </citation>
    <scope>NUCLEOTIDE SEQUENCE [LARGE SCALE GENOMIC DNA]</scope>
    <source>
        <strain evidence="2">JU1422</strain>
    </source>
</reference>
<comment type="caution">
    <text evidence="1">The sequence shown here is derived from an EMBL/GenBank/DDBJ whole genome shotgun (WGS) entry which is preliminary data.</text>
</comment>
<organism evidence="1 2">
    <name type="scientific">Caenorhabditis nigoni</name>
    <dbReference type="NCBI Taxonomy" id="1611254"/>
    <lineage>
        <taxon>Eukaryota</taxon>
        <taxon>Metazoa</taxon>
        <taxon>Ecdysozoa</taxon>
        <taxon>Nematoda</taxon>
        <taxon>Chromadorea</taxon>
        <taxon>Rhabditida</taxon>
        <taxon>Rhabditina</taxon>
        <taxon>Rhabditomorpha</taxon>
        <taxon>Rhabditoidea</taxon>
        <taxon>Rhabditidae</taxon>
        <taxon>Peloderinae</taxon>
        <taxon>Caenorhabditis</taxon>
    </lineage>
</organism>
<dbReference type="Proteomes" id="UP000230233">
    <property type="component" value="Chromosome III"/>
</dbReference>
<evidence type="ECO:0000313" key="1">
    <source>
        <dbReference type="EMBL" id="PIC39602.1"/>
    </source>
</evidence>
<dbReference type="OrthoDB" id="10405382at2759"/>
<protein>
    <submittedName>
        <fullName evidence="1">Uncharacterized protein</fullName>
    </submittedName>
</protein>
<name>A0A2G5UJ73_9PELO</name>